<protein>
    <submittedName>
        <fullName evidence="2">MFS transporter</fullName>
    </submittedName>
</protein>
<feature type="transmembrane region" description="Helical" evidence="1">
    <location>
        <begin position="57"/>
        <end position="78"/>
    </location>
</feature>
<dbReference type="InterPro" id="IPR039672">
    <property type="entry name" value="MFS_2"/>
</dbReference>
<name>A0A6H1P0I5_PRIMG</name>
<evidence type="ECO:0000313" key="2">
    <source>
        <dbReference type="EMBL" id="QIZ06937.1"/>
    </source>
</evidence>
<dbReference type="GO" id="GO:0005886">
    <property type="term" value="C:plasma membrane"/>
    <property type="evidence" value="ECO:0007669"/>
    <property type="project" value="TreeGrafter"/>
</dbReference>
<dbReference type="EMBL" id="CP051128">
    <property type="protein sequence ID" value="QIZ06937.1"/>
    <property type="molecule type" value="Genomic_DNA"/>
</dbReference>
<dbReference type="Gene3D" id="1.20.1250.20">
    <property type="entry name" value="MFS general substrate transporter like domains"/>
    <property type="match status" value="2"/>
</dbReference>
<dbReference type="InterPro" id="IPR001927">
    <property type="entry name" value="Na/Gal_symport"/>
</dbReference>
<dbReference type="Proteomes" id="UP000501868">
    <property type="component" value="Chromosome"/>
</dbReference>
<evidence type="ECO:0000313" key="3">
    <source>
        <dbReference type="Proteomes" id="UP000501868"/>
    </source>
</evidence>
<feature type="transmembrane region" description="Helical" evidence="1">
    <location>
        <begin position="429"/>
        <end position="449"/>
    </location>
</feature>
<gene>
    <name evidence="2" type="ORF">HFZ78_09715</name>
</gene>
<feature type="transmembrane region" description="Helical" evidence="1">
    <location>
        <begin position="170"/>
        <end position="189"/>
    </location>
</feature>
<proteinExistence type="predicted"/>
<sequence length="469" mass="51214">MSQLAKNSAEVQGSTNEFRKFGMKDKLGYMFGDWGNDFFFILVAAFLMVFYTDVFHINPAAVGGLFLLARLWDAVADVSWGRFIDTRKAGKNGKFRPWIFRMSFPLIISGVLMFVHIPGMSDGFYLAYAYVTYIIWGTLYSTVNIPYGSMASVITGDPVERTALSSWRTVGGALAGLIINVVGPMILFINNKPDANRFILAALLFGGLALACYMACYKLSVERIVMDETTKPKLNLGQTMKGLGKNKPLIWFLIASLLFLVCFMLIGAVNVYLFKDYFGNAKALSIVGLLQAAAVFVGMPMVKPLVAKFGKKEVASGGLLIATLIYALLYFLPNLTGTQFIGVLTIGMFGYGLFNLVIWAFVTDVIDYHEYLTGLREDGTVYSIYSMARKVGQAVAGGVGGAAIAAVGYNPTLKAQTADTLQGIHTLGTLVPAITLAVVFLIIVFCYPLNKQRTAQLAADLAEKRKGKH</sequence>
<feature type="transmembrane region" description="Helical" evidence="1">
    <location>
        <begin position="98"/>
        <end position="117"/>
    </location>
</feature>
<feature type="transmembrane region" description="Helical" evidence="1">
    <location>
        <begin position="283"/>
        <end position="302"/>
    </location>
</feature>
<keyword evidence="1" id="KW-0812">Transmembrane</keyword>
<dbReference type="GO" id="GO:0008643">
    <property type="term" value="P:carbohydrate transport"/>
    <property type="evidence" value="ECO:0007669"/>
    <property type="project" value="InterPro"/>
</dbReference>
<evidence type="ECO:0000256" key="1">
    <source>
        <dbReference type="SAM" id="Phobius"/>
    </source>
</evidence>
<feature type="transmembrane region" description="Helical" evidence="1">
    <location>
        <begin position="314"/>
        <end position="333"/>
    </location>
</feature>
<feature type="transmembrane region" description="Helical" evidence="1">
    <location>
        <begin position="195"/>
        <end position="216"/>
    </location>
</feature>
<dbReference type="PANTHER" id="PTHR11328:SF24">
    <property type="entry name" value="MAJOR FACILITATOR SUPERFAMILY (MFS) PROFILE DOMAIN-CONTAINING PROTEIN"/>
    <property type="match status" value="1"/>
</dbReference>
<accession>A0A6H1P0I5</accession>
<keyword evidence="1" id="KW-1133">Transmembrane helix</keyword>
<feature type="transmembrane region" description="Helical" evidence="1">
    <location>
        <begin position="123"/>
        <end position="143"/>
    </location>
</feature>
<reference evidence="2 3" key="2">
    <citation type="submission" date="2020-04" db="EMBL/GenBank/DDBJ databases">
        <authorList>
            <person name="Fomenkov A."/>
            <person name="Anton B.P."/>
            <person name="Roberts R.J."/>
        </authorList>
    </citation>
    <scope>NUCLEOTIDE SEQUENCE [LARGE SCALE GENOMIC DNA]</scope>
    <source>
        <strain evidence="2 3">S2</strain>
    </source>
</reference>
<feature type="transmembrane region" description="Helical" evidence="1">
    <location>
        <begin position="391"/>
        <end position="409"/>
    </location>
</feature>
<dbReference type="Pfam" id="PF13347">
    <property type="entry name" value="MFS_2"/>
    <property type="match status" value="1"/>
</dbReference>
<dbReference type="NCBIfam" id="TIGR00792">
    <property type="entry name" value="gph"/>
    <property type="match status" value="1"/>
</dbReference>
<dbReference type="AlphaFoldDB" id="A0A6H1P0I5"/>
<dbReference type="PANTHER" id="PTHR11328">
    <property type="entry name" value="MAJOR FACILITATOR SUPERFAMILY DOMAIN-CONTAINING PROTEIN"/>
    <property type="match status" value="1"/>
</dbReference>
<keyword evidence="1" id="KW-0472">Membrane</keyword>
<feature type="transmembrane region" description="Helical" evidence="1">
    <location>
        <begin position="249"/>
        <end position="271"/>
    </location>
</feature>
<feature type="transmembrane region" description="Helical" evidence="1">
    <location>
        <begin position="339"/>
        <end position="362"/>
    </location>
</feature>
<dbReference type="CDD" id="cd17332">
    <property type="entry name" value="MFS_MelB_like"/>
    <property type="match status" value="1"/>
</dbReference>
<reference evidence="2 3" key="1">
    <citation type="submission" date="2020-04" db="EMBL/GenBank/DDBJ databases">
        <title>Genome-Wide Identification of 5-Methylcytosine Sites in Bacterial Genomes By High-Throughput Sequencing of MspJI Restriction Fragments.</title>
        <authorList>
            <person name="Wu V."/>
        </authorList>
    </citation>
    <scope>NUCLEOTIDE SEQUENCE [LARGE SCALE GENOMIC DNA]</scope>
    <source>
        <strain evidence="2 3">S2</strain>
    </source>
</reference>
<dbReference type="GO" id="GO:0006814">
    <property type="term" value="P:sodium ion transport"/>
    <property type="evidence" value="ECO:0007669"/>
    <property type="project" value="InterPro"/>
</dbReference>
<dbReference type="GO" id="GO:0015293">
    <property type="term" value="F:symporter activity"/>
    <property type="evidence" value="ECO:0007669"/>
    <property type="project" value="InterPro"/>
</dbReference>
<organism evidence="2 3">
    <name type="scientific">Priestia megaterium</name>
    <name type="common">Bacillus megaterium</name>
    <dbReference type="NCBI Taxonomy" id="1404"/>
    <lineage>
        <taxon>Bacteria</taxon>
        <taxon>Bacillati</taxon>
        <taxon>Bacillota</taxon>
        <taxon>Bacilli</taxon>
        <taxon>Bacillales</taxon>
        <taxon>Bacillaceae</taxon>
        <taxon>Priestia</taxon>
    </lineage>
</organism>
<dbReference type="SUPFAM" id="SSF103473">
    <property type="entry name" value="MFS general substrate transporter"/>
    <property type="match status" value="1"/>
</dbReference>
<dbReference type="InterPro" id="IPR036259">
    <property type="entry name" value="MFS_trans_sf"/>
</dbReference>
<feature type="transmembrane region" description="Helical" evidence="1">
    <location>
        <begin position="27"/>
        <end position="51"/>
    </location>
</feature>